<dbReference type="AlphaFoldDB" id="A0A645GA84"/>
<sequence>MQDSGDEPSGSLWDAVRFKNPLESPITTAPIEIVDGGKLLGQTTIKWVNPGEETLVRITKALTVSGIRSEYEAEDKGGSLKGGREVINFAGYNYRKTSVDGEIKLRNFRSSPAKVIAKLQYSGEFISAEGEPKSRLLESGVYSVNPRRELTWEFTLKPGEELTCKYKYSVMIRI</sequence>
<evidence type="ECO:0000313" key="1">
    <source>
        <dbReference type="EMBL" id="MPN23036.1"/>
    </source>
</evidence>
<proteinExistence type="predicted"/>
<evidence type="ECO:0008006" key="2">
    <source>
        <dbReference type="Google" id="ProtNLM"/>
    </source>
</evidence>
<dbReference type="EMBL" id="VSSQ01071430">
    <property type="protein sequence ID" value="MPN23036.1"/>
    <property type="molecule type" value="Genomic_DNA"/>
</dbReference>
<organism evidence="1">
    <name type="scientific">bioreactor metagenome</name>
    <dbReference type="NCBI Taxonomy" id="1076179"/>
    <lineage>
        <taxon>unclassified sequences</taxon>
        <taxon>metagenomes</taxon>
        <taxon>ecological metagenomes</taxon>
    </lineage>
</organism>
<reference evidence="1" key="1">
    <citation type="submission" date="2019-08" db="EMBL/GenBank/DDBJ databases">
        <authorList>
            <person name="Kucharzyk K."/>
            <person name="Murdoch R.W."/>
            <person name="Higgins S."/>
            <person name="Loffler F."/>
        </authorList>
    </citation>
    <scope>NUCLEOTIDE SEQUENCE</scope>
</reference>
<protein>
    <recommendedName>
        <fullName evidence="2">DUF4139 domain-containing protein</fullName>
    </recommendedName>
</protein>
<gene>
    <name evidence="1" type="ORF">SDC9_170421</name>
</gene>
<name>A0A645GA84_9ZZZZ</name>
<comment type="caution">
    <text evidence="1">The sequence shown here is derived from an EMBL/GenBank/DDBJ whole genome shotgun (WGS) entry which is preliminary data.</text>
</comment>
<accession>A0A645GA84</accession>